<evidence type="ECO:0000256" key="3">
    <source>
        <dbReference type="ARBA" id="ARBA00023163"/>
    </source>
</evidence>
<keyword evidence="7" id="KW-1185">Reference proteome</keyword>
<evidence type="ECO:0000256" key="2">
    <source>
        <dbReference type="ARBA" id="ARBA00023125"/>
    </source>
</evidence>
<evidence type="ECO:0000259" key="5">
    <source>
        <dbReference type="PROSITE" id="PS50977"/>
    </source>
</evidence>
<evidence type="ECO:0000313" key="7">
    <source>
        <dbReference type="Proteomes" id="UP000683310"/>
    </source>
</evidence>
<name>A0ABX8CX81_9NOCA</name>
<reference evidence="6 7" key="1">
    <citation type="submission" date="2021-04" db="EMBL/GenBank/DDBJ databases">
        <title>Nocardia tengchongensis.</title>
        <authorList>
            <person name="Zhuang k."/>
            <person name="Ran Y."/>
            <person name="Li W."/>
        </authorList>
    </citation>
    <scope>NUCLEOTIDE SEQUENCE [LARGE SCALE GENOMIC DNA]</scope>
    <source>
        <strain evidence="6 7">CFH S0057</strain>
    </source>
</reference>
<evidence type="ECO:0000256" key="4">
    <source>
        <dbReference type="PROSITE-ProRule" id="PRU00335"/>
    </source>
</evidence>
<dbReference type="EMBL" id="CP074371">
    <property type="protein sequence ID" value="QVI23941.1"/>
    <property type="molecule type" value="Genomic_DNA"/>
</dbReference>
<dbReference type="SUPFAM" id="SSF48498">
    <property type="entry name" value="Tetracyclin repressor-like, C-terminal domain"/>
    <property type="match status" value="1"/>
</dbReference>
<dbReference type="Pfam" id="PF00440">
    <property type="entry name" value="TetR_N"/>
    <property type="match status" value="1"/>
</dbReference>
<dbReference type="Pfam" id="PF13305">
    <property type="entry name" value="TetR_C_33"/>
    <property type="match status" value="1"/>
</dbReference>
<evidence type="ECO:0000256" key="1">
    <source>
        <dbReference type="ARBA" id="ARBA00023015"/>
    </source>
</evidence>
<dbReference type="InterPro" id="IPR001647">
    <property type="entry name" value="HTH_TetR"/>
</dbReference>
<dbReference type="Gene3D" id="1.10.357.10">
    <property type="entry name" value="Tetracycline Repressor, domain 2"/>
    <property type="match status" value="1"/>
</dbReference>
<gene>
    <name evidence="6" type="ORF">KHQ06_14715</name>
</gene>
<organism evidence="6 7">
    <name type="scientific">Nocardia tengchongensis</name>
    <dbReference type="NCBI Taxonomy" id="2055889"/>
    <lineage>
        <taxon>Bacteria</taxon>
        <taxon>Bacillati</taxon>
        <taxon>Actinomycetota</taxon>
        <taxon>Actinomycetes</taxon>
        <taxon>Mycobacteriales</taxon>
        <taxon>Nocardiaceae</taxon>
        <taxon>Nocardia</taxon>
    </lineage>
</organism>
<dbReference type="InterPro" id="IPR009057">
    <property type="entry name" value="Homeodomain-like_sf"/>
</dbReference>
<feature type="domain" description="HTH tetR-type" evidence="5">
    <location>
        <begin position="9"/>
        <end position="69"/>
    </location>
</feature>
<protein>
    <submittedName>
        <fullName evidence="6">TetR/AcrR family transcriptional regulator</fullName>
    </submittedName>
</protein>
<dbReference type="PANTHER" id="PTHR30055">
    <property type="entry name" value="HTH-TYPE TRANSCRIPTIONAL REGULATOR RUTR"/>
    <property type="match status" value="1"/>
</dbReference>
<feature type="DNA-binding region" description="H-T-H motif" evidence="4">
    <location>
        <begin position="32"/>
        <end position="51"/>
    </location>
</feature>
<keyword evidence="1" id="KW-0805">Transcription regulation</keyword>
<dbReference type="InterPro" id="IPR050109">
    <property type="entry name" value="HTH-type_TetR-like_transc_reg"/>
</dbReference>
<dbReference type="PANTHER" id="PTHR30055:SF220">
    <property type="entry name" value="TETR-FAMILY REGULATORY PROTEIN"/>
    <property type="match status" value="1"/>
</dbReference>
<dbReference type="PRINTS" id="PR00455">
    <property type="entry name" value="HTHTETR"/>
</dbReference>
<dbReference type="InterPro" id="IPR036271">
    <property type="entry name" value="Tet_transcr_reg_TetR-rel_C_sf"/>
</dbReference>
<keyword evidence="2 4" id="KW-0238">DNA-binding</keyword>
<dbReference type="PROSITE" id="PS50977">
    <property type="entry name" value="HTH_TETR_2"/>
    <property type="match status" value="1"/>
</dbReference>
<sequence length="208" mass="21692">MARTTYHHGALRAALIDAGLALANDGGPDQVVLREVARAAGVSHSAAYRHFADRDALLTEVARRARAELAAEMRGRIARATDPRARLQATGTAYIGFALSRPGLFRTAFGALPATEPDPAAAPADDPHRILGQVLDEAQAAGLLDPRVRPGAEIAAWSAVHGLASLLLDGSLPATPADIDFAVAQVLGLVNRGLLDDGTSESATARRE</sequence>
<keyword evidence="3" id="KW-0804">Transcription</keyword>
<dbReference type="SUPFAM" id="SSF46689">
    <property type="entry name" value="Homeodomain-like"/>
    <property type="match status" value="1"/>
</dbReference>
<accession>A0ABX8CX81</accession>
<dbReference type="InterPro" id="IPR025996">
    <property type="entry name" value="MT1864/Rv1816-like_C"/>
</dbReference>
<dbReference type="Proteomes" id="UP000683310">
    <property type="component" value="Chromosome"/>
</dbReference>
<evidence type="ECO:0000313" key="6">
    <source>
        <dbReference type="EMBL" id="QVI23941.1"/>
    </source>
</evidence>
<proteinExistence type="predicted"/>